<evidence type="ECO:0000256" key="1">
    <source>
        <dbReference type="ARBA" id="ARBA00006284"/>
    </source>
</evidence>
<protein>
    <submittedName>
        <fullName evidence="5">Glycerate kinase</fullName>
    </submittedName>
</protein>
<evidence type="ECO:0000256" key="2">
    <source>
        <dbReference type="ARBA" id="ARBA00022679"/>
    </source>
</evidence>
<dbReference type="InterPro" id="IPR036129">
    <property type="entry name" value="Glycerate_kinase_sf"/>
</dbReference>
<dbReference type="AlphaFoldDB" id="A0A543HZR7"/>
<dbReference type="InterPro" id="IPR018197">
    <property type="entry name" value="Glycerate_kinase_RE-like"/>
</dbReference>
<evidence type="ECO:0000256" key="4">
    <source>
        <dbReference type="PIRNR" id="PIRNR006078"/>
    </source>
</evidence>
<dbReference type="Pfam" id="PF02595">
    <property type="entry name" value="Gly_kinase"/>
    <property type="match status" value="1"/>
</dbReference>
<keyword evidence="6" id="KW-1185">Reference proteome</keyword>
<keyword evidence="2 4" id="KW-0808">Transferase</keyword>
<dbReference type="SUPFAM" id="SSF110738">
    <property type="entry name" value="Glycerate kinase I"/>
    <property type="match status" value="1"/>
</dbReference>
<dbReference type="EMBL" id="VFPM01000001">
    <property type="protein sequence ID" value="TQM63770.1"/>
    <property type="molecule type" value="Genomic_DNA"/>
</dbReference>
<name>A0A543HZR7_9MICO</name>
<evidence type="ECO:0000313" key="6">
    <source>
        <dbReference type="Proteomes" id="UP000316747"/>
    </source>
</evidence>
<comment type="caution">
    <text evidence="5">The sequence shown here is derived from an EMBL/GenBank/DDBJ whole genome shotgun (WGS) entry which is preliminary data.</text>
</comment>
<keyword evidence="3 4" id="KW-0418">Kinase</keyword>
<dbReference type="RefSeq" id="WP_141841503.1">
    <property type="nucleotide sequence ID" value="NZ_VFPM01000001.1"/>
</dbReference>
<dbReference type="PIRSF" id="PIRSF006078">
    <property type="entry name" value="GlxK"/>
    <property type="match status" value="1"/>
</dbReference>
<dbReference type="PANTHER" id="PTHR21599:SF0">
    <property type="entry name" value="GLYCERATE KINASE"/>
    <property type="match status" value="1"/>
</dbReference>
<dbReference type="OrthoDB" id="9774290at2"/>
<dbReference type="Proteomes" id="UP000316747">
    <property type="component" value="Unassembled WGS sequence"/>
</dbReference>
<proteinExistence type="inferred from homology"/>
<accession>A0A543HZR7</accession>
<evidence type="ECO:0000256" key="3">
    <source>
        <dbReference type="ARBA" id="ARBA00022777"/>
    </source>
</evidence>
<dbReference type="GO" id="GO:0008887">
    <property type="term" value="F:glycerate kinase activity"/>
    <property type="evidence" value="ECO:0007669"/>
    <property type="project" value="UniProtKB-UniRule"/>
</dbReference>
<evidence type="ECO:0000313" key="5">
    <source>
        <dbReference type="EMBL" id="TQM63770.1"/>
    </source>
</evidence>
<dbReference type="Gene3D" id="3.90.1510.10">
    <property type="entry name" value="Glycerate kinase, domain 2"/>
    <property type="match status" value="1"/>
</dbReference>
<dbReference type="InterPro" id="IPR018193">
    <property type="entry name" value="Glyc_kinase_flavodox-like_fold"/>
</dbReference>
<organism evidence="5 6">
    <name type="scientific">Humibacillus xanthopallidus</name>
    <dbReference type="NCBI Taxonomy" id="412689"/>
    <lineage>
        <taxon>Bacteria</taxon>
        <taxon>Bacillati</taxon>
        <taxon>Actinomycetota</taxon>
        <taxon>Actinomycetes</taxon>
        <taxon>Micrococcales</taxon>
        <taxon>Intrasporangiaceae</taxon>
        <taxon>Humibacillus</taxon>
    </lineage>
</organism>
<reference evidence="5 6" key="1">
    <citation type="submission" date="2019-06" db="EMBL/GenBank/DDBJ databases">
        <title>Genome sequencing of plant associated microbes to promote plant fitness in Sorghum bicolor and Oryza sativa.</title>
        <authorList>
            <person name="Coleman-Derr D."/>
        </authorList>
    </citation>
    <scope>NUCLEOTIDE SEQUENCE [LARGE SCALE GENOMIC DNA]</scope>
    <source>
        <strain evidence="5 6">KV-663</strain>
    </source>
</reference>
<dbReference type="GO" id="GO:0031388">
    <property type="term" value="P:organic acid phosphorylation"/>
    <property type="evidence" value="ECO:0007669"/>
    <property type="project" value="UniProtKB-UniRule"/>
</dbReference>
<dbReference type="PANTHER" id="PTHR21599">
    <property type="entry name" value="GLYCERATE KINASE"/>
    <property type="match status" value="1"/>
</dbReference>
<sequence length="371" mass="37732">MRVVIAPDSYKGSIAAKDAAEAIADGWRAVRPQDELRCLPMADGGEGTLDVIEATTPDAQQIATRVLGPAGPTMAGWLLLPDGTAVVELAVTSGLPLLPQPDPLGAHTFGFGQQLAAAATHPQVRRIVAALGGSASTDGGAGALTALGARFLGAGHLRLPLGGSHLVDLTGIDVSRMIPPPPDGVEVLVDVDAPLLGPAGSAAAFAPQKGAAADEVQLLERGLQTLRDVVGEEGNAPGSGAAGGTAFGLSALWGGRLVKGSEALARLTCLDELAERADLVVTGEGRLDAQSFHGKVVGRVSLAAKPTTPLWAVVGQAAPEARSQIAEVVALEDLAGTAQEAMANPARWLRQAGMRLAERAGTNTDDAWEVE</sequence>
<gene>
    <name evidence="5" type="ORF">FBY41_0120</name>
</gene>
<dbReference type="InterPro" id="IPR004381">
    <property type="entry name" value="Glycerate_kinase"/>
</dbReference>
<comment type="similarity">
    <text evidence="1 4">Belongs to the glycerate kinase type-1 family.</text>
</comment>
<dbReference type="Gene3D" id="3.40.50.10350">
    <property type="entry name" value="Glycerate kinase, domain 1"/>
    <property type="match status" value="1"/>
</dbReference>
<dbReference type="NCBIfam" id="TIGR00045">
    <property type="entry name" value="glycerate kinase"/>
    <property type="match status" value="1"/>
</dbReference>